<accession>A0ACD3YLT0</accession>
<reference evidence="1" key="1">
    <citation type="submission" date="2021-11" db="EMBL/GenBank/DDBJ databases">
        <title>Fusarium solani-melongenae Genome sequencing and assembly.</title>
        <authorList>
            <person name="Xie S."/>
            <person name="Huang L."/>
            <person name="Zhang X."/>
        </authorList>
    </citation>
    <scope>NUCLEOTIDE SEQUENCE</scope>
    <source>
        <strain evidence="1">CRI 24-3</strain>
    </source>
</reference>
<sequence length="549" mass="61261">MAKLKMMFVTLFPLLLWVALAVAQTSDPDTFRTKQQPMQPPALERYTLQGCFGELPSQFTFFRRTNMAPNWCYRQCKGRQNSVMLMNDDECYCADKYPPERSLLPEKQCILPCSGKHDWVCGGPGAYRVYNLGIKLNVEHDPPPPPRFQGTVAVTEPQLKRLATSGQLISQGCFKQLPRGAVHTTLRERSTEDFLKACTNLSRIKSKTVAMIHGSECRCATTYPPKTALINGYFCGIPCHGSPHHTCGGRSSMYSAYLTGLSQKIQYQVGPSRRRARQIPFADPIAGRMTSHGCYSLSPRQATRRTRARESINTAARCAKTCADLGKPVALTREYKCICSNTYPMLSTRVDDRWCDVSCPGYPSQACGGQGTWSVINTGLNVAVTDDEEEAKEPELPKLPFYGCFDGTPASFKTIEYRSFNRETQGDSCTYACAANGYPVALRQGGDCHCSPSYPPPSSRVSETQCRFECPLDAREMCGGPLVYSVYRTSTSAVTRPWKCSHSVIQQVKKTASWVMREAMVIVHRIESALYVVFWGVKRLVINFVSPLR</sequence>
<name>A0ACD3YLT0_FUSSC</name>
<dbReference type="EMBL" id="CP090030">
    <property type="protein sequence ID" value="UPK89914.1"/>
    <property type="molecule type" value="Genomic_DNA"/>
</dbReference>
<evidence type="ECO:0000313" key="1">
    <source>
        <dbReference type="EMBL" id="UPK89914.1"/>
    </source>
</evidence>
<gene>
    <name evidence="1" type="ORF">LCI18_000849</name>
</gene>
<evidence type="ECO:0000313" key="2">
    <source>
        <dbReference type="Proteomes" id="UP000830768"/>
    </source>
</evidence>
<keyword evidence="2" id="KW-1185">Reference proteome</keyword>
<organism evidence="1 2">
    <name type="scientific">Fusarium solani subsp. cucurbitae</name>
    <name type="common">Neocosmosporum cucurbitae</name>
    <dbReference type="NCBI Taxonomy" id="2747967"/>
    <lineage>
        <taxon>Eukaryota</taxon>
        <taxon>Fungi</taxon>
        <taxon>Dikarya</taxon>
        <taxon>Ascomycota</taxon>
        <taxon>Pezizomycotina</taxon>
        <taxon>Sordariomycetes</taxon>
        <taxon>Hypocreomycetidae</taxon>
        <taxon>Hypocreales</taxon>
        <taxon>Nectriaceae</taxon>
        <taxon>Fusarium</taxon>
        <taxon>Fusarium solani species complex</taxon>
    </lineage>
</organism>
<protein>
    <submittedName>
        <fullName evidence="1">Uncharacterized protein</fullName>
    </submittedName>
</protein>
<proteinExistence type="predicted"/>
<dbReference type="Proteomes" id="UP000830768">
    <property type="component" value="Chromosome 1"/>
</dbReference>